<organism evidence="2 3">
    <name type="scientific">Sporothrix epigloea</name>
    <dbReference type="NCBI Taxonomy" id="1892477"/>
    <lineage>
        <taxon>Eukaryota</taxon>
        <taxon>Fungi</taxon>
        <taxon>Dikarya</taxon>
        <taxon>Ascomycota</taxon>
        <taxon>Pezizomycotina</taxon>
        <taxon>Sordariomycetes</taxon>
        <taxon>Sordariomycetidae</taxon>
        <taxon>Ophiostomatales</taxon>
        <taxon>Ophiostomataceae</taxon>
        <taxon>Sporothrix</taxon>
    </lineage>
</organism>
<feature type="region of interest" description="Disordered" evidence="1">
    <location>
        <begin position="1"/>
        <end position="21"/>
    </location>
</feature>
<feature type="compositionally biased region" description="Low complexity" evidence="1">
    <location>
        <begin position="67"/>
        <end position="85"/>
    </location>
</feature>
<dbReference type="InterPro" id="IPR036420">
    <property type="entry name" value="BRCT_dom_sf"/>
</dbReference>
<feature type="compositionally biased region" description="Pro residues" evidence="1">
    <location>
        <begin position="125"/>
        <end position="134"/>
    </location>
</feature>
<evidence type="ECO:0008006" key="4">
    <source>
        <dbReference type="Google" id="ProtNLM"/>
    </source>
</evidence>
<comment type="caution">
    <text evidence="2">The sequence shown here is derived from an EMBL/GenBank/DDBJ whole genome shotgun (WGS) entry which is preliminary data.</text>
</comment>
<evidence type="ECO:0000256" key="1">
    <source>
        <dbReference type="SAM" id="MobiDB-lite"/>
    </source>
</evidence>
<gene>
    <name evidence="2" type="ORF">SEPCBS119000_001063</name>
</gene>
<evidence type="ECO:0000313" key="3">
    <source>
        <dbReference type="Proteomes" id="UP001642502"/>
    </source>
</evidence>
<dbReference type="SUPFAM" id="SSF52113">
    <property type="entry name" value="BRCT domain"/>
    <property type="match status" value="1"/>
</dbReference>
<feature type="compositionally biased region" description="Low complexity" evidence="1">
    <location>
        <begin position="139"/>
        <end position="151"/>
    </location>
</feature>
<reference evidence="2 3" key="1">
    <citation type="submission" date="2024-01" db="EMBL/GenBank/DDBJ databases">
        <authorList>
            <person name="Allen C."/>
            <person name="Tagirdzhanova G."/>
        </authorList>
    </citation>
    <scope>NUCLEOTIDE SEQUENCE [LARGE SCALE GENOMIC DNA]</scope>
    <source>
        <strain evidence="2 3">CBS 119000</strain>
    </source>
</reference>
<feature type="region of interest" description="Disordered" evidence="1">
    <location>
        <begin position="33"/>
        <end position="204"/>
    </location>
</feature>
<name>A0ABP0D9P6_9PEZI</name>
<sequence length="373" mass="40612">MAAMDAPGPSSPSPSQQLHEKRLLFASWSLDDDSQTALNNSGSIPAGQNMAELSPMEKKHRRRSKAFARAARAAQAAHATHAAHATQKEAKAIEENEAGQRPKAVESTTNSRDGAAELIDLTEPQSPPRPPLRPHPPRRSVSTVLESETTSAPAKASLRRTNSTPLPATSILRGKKRAGDAMNCQATKAKNTAPEKRRDAAPPLVPERQGIFAGLAFYYLPDVALGARRVRIAKARQHGAQWVRQLREATHVVVDKHLAWSEVAAVVRNEGGDETRPILVNETYPLDCIGFRCLLNPAQQRYRIRGWTDRDAATAAVESSGPCAKETKRLADSSTDQFTIKPDRRQLARLGSLAPASEHLVWSRRTEDGPALG</sequence>
<dbReference type="Gene3D" id="3.40.50.10190">
    <property type="entry name" value="BRCT domain"/>
    <property type="match status" value="1"/>
</dbReference>
<dbReference type="Proteomes" id="UP001642502">
    <property type="component" value="Unassembled WGS sequence"/>
</dbReference>
<evidence type="ECO:0000313" key="2">
    <source>
        <dbReference type="EMBL" id="CAK7264569.1"/>
    </source>
</evidence>
<feature type="compositionally biased region" description="Basic and acidic residues" evidence="1">
    <location>
        <begin position="86"/>
        <end position="104"/>
    </location>
</feature>
<keyword evidence="3" id="KW-1185">Reference proteome</keyword>
<accession>A0ABP0D9P6</accession>
<protein>
    <recommendedName>
        <fullName evidence="4">BRCT domain-containing protein</fullName>
    </recommendedName>
</protein>
<dbReference type="EMBL" id="CAWUON010000007">
    <property type="protein sequence ID" value="CAK7264569.1"/>
    <property type="molecule type" value="Genomic_DNA"/>
</dbReference>
<proteinExistence type="predicted"/>